<dbReference type="AlphaFoldDB" id="A0A1Y2GWX5"/>
<gene>
    <name evidence="2" type="ORF">BCR41DRAFT_333940</name>
</gene>
<name>A0A1Y2GWX5_9FUNG</name>
<evidence type="ECO:0000313" key="3">
    <source>
        <dbReference type="Proteomes" id="UP000193648"/>
    </source>
</evidence>
<organism evidence="2 3">
    <name type="scientific">Lobosporangium transversale</name>
    <dbReference type="NCBI Taxonomy" id="64571"/>
    <lineage>
        <taxon>Eukaryota</taxon>
        <taxon>Fungi</taxon>
        <taxon>Fungi incertae sedis</taxon>
        <taxon>Mucoromycota</taxon>
        <taxon>Mortierellomycotina</taxon>
        <taxon>Mortierellomycetes</taxon>
        <taxon>Mortierellales</taxon>
        <taxon>Mortierellaceae</taxon>
        <taxon>Lobosporangium</taxon>
    </lineage>
</organism>
<reference evidence="2 3" key="1">
    <citation type="submission" date="2016-07" db="EMBL/GenBank/DDBJ databases">
        <title>Pervasive Adenine N6-methylation of Active Genes in Fungi.</title>
        <authorList>
            <consortium name="DOE Joint Genome Institute"/>
            <person name="Mondo S.J."/>
            <person name="Dannebaum R.O."/>
            <person name="Kuo R.C."/>
            <person name="Labutti K."/>
            <person name="Haridas S."/>
            <person name="Kuo A."/>
            <person name="Salamov A."/>
            <person name="Ahrendt S.R."/>
            <person name="Lipzen A."/>
            <person name="Sullivan W."/>
            <person name="Andreopoulos W.B."/>
            <person name="Clum A."/>
            <person name="Lindquist E."/>
            <person name="Daum C."/>
            <person name="Ramamoorthy G.K."/>
            <person name="Gryganskyi A."/>
            <person name="Culley D."/>
            <person name="Magnuson J.K."/>
            <person name="James T.Y."/>
            <person name="O'Malley M.A."/>
            <person name="Stajich J.E."/>
            <person name="Spatafora J.W."/>
            <person name="Visel A."/>
            <person name="Grigoriev I.V."/>
        </authorList>
    </citation>
    <scope>NUCLEOTIDE SEQUENCE [LARGE SCALE GENOMIC DNA]</scope>
    <source>
        <strain evidence="2 3">NRRL 3116</strain>
    </source>
</reference>
<evidence type="ECO:0000313" key="2">
    <source>
        <dbReference type="EMBL" id="ORZ23924.1"/>
    </source>
</evidence>
<feature type="region of interest" description="Disordered" evidence="1">
    <location>
        <begin position="1"/>
        <end position="27"/>
    </location>
</feature>
<protein>
    <submittedName>
        <fullName evidence="2">Uncharacterized protein</fullName>
    </submittedName>
</protein>
<dbReference type="GeneID" id="33563755"/>
<keyword evidence="3" id="KW-1185">Reference proteome</keyword>
<evidence type="ECO:0000256" key="1">
    <source>
        <dbReference type="SAM" id="MobiDB-lite"/>
    </source>
</evidence>
<comment type="caution">
    <text evidence="2">The sequence shown here is derived from an EMBL/GenBank/DDBJ whole genome shotgun (WGS) entry which is preliminary data.</text>
</comment>
<dbReference type="InParanoid" id="A0A1Y2GWX5"/>
<accession>A0A1Y2GWX5</accession>
<proteinExistence type="predicted"/>
<dbReference type="Proteomes" id="UP000193648">
    <property type="component" value="Unassembled WGS sequence"/>
</dbReference>
<dbReference type="EMBL" id="MCFF01000009">
    <property type="protein sequence ID" value="ORZ23924.1"/>
    <property type="molecule type" value="Genomic_DNA"/>
</dbReference>
<dbReference type="OrthoDB" id="2367999at2759"/>
<sequence length="218" mass="24906">MSNPDHNNYGLRSPLTQAIGTKDPSTPESYITNPSTLYALNQDSISQSVPYPQGNINVPHYIVPCSGLSEFKPDERQLAFCPSLDGEHFFAPIDEMDKESKREELEQMVAIYPYNLLQKYSAPPITDVPWLENQKPNQQFDNELASIQSQLAQITRPLDKFMVDTLADDHYDAQQTNGLISFANKMRHLIQTLCHSIHRSRIQNLQKARGMFFLFTMI</sequence>
<dbReference type="RefSeq" id="XP_021883738.1">
    <property type="nucleotide sequence ID" value="XM_022021911.1"/>
</dbReference>
<feature type="compositionally biased region" description="Polar residues" evidence="1">
    <location>
        <begin position="14"/>
        <end position="27"/>
    </location>
</feature>